<dbReference type="Proteomes" id="UP001454036">
    <property type="component" value="Unassembled WGS sequence"/>
</dbReference>
<dbReference type="InterPro" id="IPR001147">
    <property type="entry name" value="Ribosomal_eL21"/>
</dbReference>
<dbReference type="GO" id="GO:0003735">
    <property type="term" value="F:structural constituent of ribosome"/>
    <property type="evidence" value="ECO:0007669"/>
    <property type="project" value="InterPro"/>
</dbReference>
<protein>
    <submittedName>
        <fullName evidence="2">Uncharacterized protein</fullName>
    </submittedName>
</protein>
<feature type="region of interest" description="Disordered" evidence="1">
    <location>
        <begin position="27"/>
        <end position="53"/>
    </location>
</feature>
<feature type="compositionally biased region" description="Basic and acidic residues" evidence="1">
    <location>
        <begin position="44"/>
        <end position="53"/>
    </location>
</feature>
<dbReference type="AlphaFoldDB" id="A0AAV3RGV5"/>
<dbReference type="GO" id="GO:0005840">
    <property type="term" value="C:ribosome"/>
    <property type="evidence" value="ECO:0007669"/>
    <property type="project" value="InterPro"/>
</dbReference>
<evidence type="ECO:0000256" key="1">
    <source>
        <dbReference type="SAM" id="MobiDB-lite"/>
    </source>
</evidence>
<keyword evidence="3" id="KW-1185">Reference proteome</keyword>
<evidence type="ECO:0000313" key="2">
    <source>
        <dbReference type="EMBL" id="GAA0174365.1"/>
    </source>
</evidence>
<gene>
    <name evidence="2" type="ORF">LIER_27768</name>
</gene>
<name>A0AAV3RGV5_LITER</name>
<reference evidence="2 3" key="1">
    <citation type="submission" date="2024-01" db="EMBL/GenBank/DDBJ databases">
        <title>The complete chloroplast genome sequence of Lithospermum erythrorhizon: insights into the phylogenetic relationship among Boraginaceae species and the maternal lineages of purple gromwells.</title>
        <authorList>
            <person name="Okada T."/>
            <person name="Watanabe K."/>
        </authorList>
    </citation>
    <scope>NUCLEOTIDE SEQUENCE [LARGE SCALE GENOMIC DNA]</scope>
</reference>
<comment type="caution">
    <text evidence="2">The sequence shown here is derived from an EMBL/GenBank/DDBJ whole genome shotgun (WGS) entry which is preliminary data.</text>
</comment>
<evidence type="ECO:0000313" key="3">
    <source>
        <dbReference type="Proteomes" id="UP001454036"/>
    </source>
</evidence>
<dbReference type="Gene3D" id="6.10.250.3260">
    <property type="match status" value="1"/>
</dbReference>
<organism evidence="2 3">
    <name type="scientific">Lithospermum erythrorhizon</name>
    <name type="common">Purple gromwell</name>
    <name type="synonym">Lithospermum officinale var. erythrorhizon</name>
    <dbReference type="NCBI Taxonomy" id="34254"/>
    <lineage>
        <taxon>Eukaryota</taxon>
        <taxon>Viridiplantae</taxon>
        <taxon>Streptophyta</taxon>
        <taxon>Embryophyta</taxon>
        <taxon>Tracheophyta</taxon>
        <taxon>Spermatophyta</taxon>
        <taxon>Magnoliopsida</taxon>
        <taxon>eudicotyledons</taxon>
        <taxon>Gunneridae</taxon>
        <taxon>Pentapetalae</taxon>
        <taxon>asterids</taxon>
        <taxon>lamiids</taxon>
        <taxon>Boraginales</taxon>
        <taxon>Boraginaceae</taxon>
        <taxon>Boraginoideae</taxon>
        <taxon>Lithospermeae</taxon>
        <taxon>Lithospermum</taxon>
    </lineage>
</organism>
<sequence length="71" mass="8187">MEALPLYIEVRGKLILKRIHVPVEHGQPSRCTEEAKNRIQKNHQLKEEAKARDETVTPIPYDVVNDLKGRS</sequence>
<dbReference type="GO" id="GO:0006412">
    <property type="term" value="P:translation"/>
    <property type="evidence" value="ECO:0007669"/>
    <property type="project" value="InterPro"/>
</dbReference>
<dbReference type="EMBL" id="BAABME010009045">
    <property type="protein sequence ID" value="GAA0174365.1"/>
    <property type="molecule type" value="Genomic_DNA"/>
</dbReference>
<proteinExistence type="predicted"/>
<dbReference type="PANTHER" id="PTHR20981">
    <property type="entry name" value="60S RIBOSOMAL PROTEIN L21"/>
    <property type="match status" value="1"/>
</dbReference>
<accession>A0AAV3RGV5</accession>